<keyword evidence="7" id="KW-1185">Reference proteome</keyword>
<reference evidence="7" key="1">
    <citation type="submission" date="2012-12" db="EMBL/GenBank/DDBJ databases">
        <authorList>
            <person name="Hellsten U."/>
            <person name="Grimwood J."/>
            <person name="Chapman J.A."/>
            <person name="Shapiro H."/>
            <person name="Aerts A."/>
            <person name="Otillar R.P."/>
            <person name="Terry A.Y."/>
            <person name="Boore J.L."/>
            <person name="Simakov O."/>
            <person name="Marletaz F."/>
            <person name="Cho S.-J."/>
            <person name="Edsinger-Gonzales E."/>
            <person name="Havlak P."/>
            <person name="Kuo D.-H."/>
            <person name="Larsson T."/>
            <person name="Lv J."/>
            <person name="Arendt D."/>
            <person name="Savage R."/>
            <person name="Osoegawa K."/>
            <person name="de Jong P."/>
            <person name="Lindberg D.R."/>
            <person name="Seaver E.C."/>
            <person name="Weisblat D.A."/>
            <person name="Putnam N.H."/>
            <person name="Grigoriev I.V."/>
            <person name="Rokhsar D.S."/>
        </authorList>
    </citation>
    <scope>NUCLEOTIDE SEQUENCE</scope>
    <source>
        <strain evidence="7">I ESC-2004</strain>
    </source>
</reference>
<dbReference type="OMA" id="YRNTPYH"/>
<dbReference type="SUPFAM" id="SSF46785">
    <property type="entry name" value="Winged helix' DNA-binding domain"/>
    <property type="match status" value="1"/>
</dbReference>
<gene>
    <name evidence="5" type="ORF">CAPTEDRAFT_157984</name>
</gene>
<keyword evidence="2" id="KW-0539">Nucleus</keyword>
<dbReference type="EnsemblMetazoa" id="CapteT157984">
    <property type="protein sequence ID" value="CapteP157984"/>
    <property type="gene ID" value="CapteG157984"/>
</dbReference>
<dbReference type="GO" id="GO:0005634">
    <property type="term" value="C:nucleus"/>
    <property type="evidence" value="ECO:0007669"/>
    <property type="project" value="UniProtKB-SubCell"/>
</dbReference>
<dbReference type="STRING" id="283909.R7V9W9"/>
<feature type="region of interest" description="Disordered" evidence="3">
    <location>
        <begin position="116"/>
        <end position="136"/>
    </location>
</feature>
<dbReference type="InterPro" id="IPR036390">
    <property type="entry name" value="WH_DNA-bd_sf"/>
</dbReference>
<dbReference type="AlphaFoldDB" id="R7V9W9"/>
<evidence type="ECO:0000313" key="5">
    <source>
        <dbReference type="EMBL" id="ELU12535.1"/>
    </source>
</evidence>
<dbReference type="Proteomes" id="UP000014760">
    <property type="component" value="Unassembled WGS sequence"/>
</dbReference>
<evidence type="ECO:0000256" key="2">
    <source>
        <dbReference type="PROSITE-ProRule" id="PRU00089"/>
    </source>
</evidence>
<dbReference type="InterPro" id="IPR036388">
    <property type="entry name" value="WH-like_DNA-bd_sf"/>
</dbReference>
<dbReference type="GO" id="GO:0003700">
    <property type="term" value="F:DNA-binding transcription factor activity"/>
    <property type="evidence" value="ECO:0007669"/>
    <property type="project" value="InterPro"/>
</dbReference>
<dbReference type="GO" id="GO:0043565">
    <property type="term" value="F:sequence-specific DNA binding"/>
    <property type="evidence" value="ECO:0007669"/>
    <property type="project" value="InterPro"/>
</dbReference>
<reference evidence="5 7" key="2">
    <citation type="journal article" date="2013" name="Nature">
        <title>Insights into bilaterian evolution from three spiralian genomes.</title>
        <authorList>
            <person name="Simakov O."/>
            <person name="Marletaz F."/>
            <person name="Cho S.J."/>
            <person name="Edsinger-Gonzales E."/>
            <person name="Havlak P."/>
            <person name="Hellsten U."/>
            <person name="Kuo D.H."/>
            <person name="Larsson T."/>
            <person name="Lv J."/>
            <person name="Arendt D."/>
            <person name="Savage R."/>
            <person name="Osoegawa K."/>
            <person name="de Jong P."/>
            <person name="Grimwood J."/>
            <person name="Chapman J.A."/>
            <person name="Shapiro H."/>
            <person name="Aerts A."/>
            <person name="Otillar R.P."/>
            <person name="Terry A.Y."/>
            <person name="Boore J.L."/>
            <person name="Grigoriev I.V."/>
            <person name="Lindberg D.R."/>
            <person name="Seaver E.C."/>
            <person name="Weisblat D.A."/>
            <person name="Putnam N.H."/>
            <person name="Rokhsar D.S."/>
        </authorList>
    </citation>
    <scope>NUCLEOTIDE SEQUENCE</scope>
    <source>
        <strain evidence="5 7">I ESC-2004</strain>
    </source>
</reference>
<sequence length="258" mass="29139">MNQYDQQEPMHQQLLQGQQLQRQIQDRQPPQCIQSPPQLQHQQHWAHQEEPTPVTGDSIISMAFAAATASEIVPQHPQIPGQSVCLQVIQASPVLQQRMSEYPGTVNTPPLKQAVPQHPQIPGQSAALPEGQPQQNPVAGGFGVAPDTLPAYGSYGEHIGRAFMESDDKLLHVHYIYEYFLKKFSGLKFSDCNWKGSIRNKLTTSECFQKSQSHAKVNGRKGVLWFVRENYLEDFRKGNFHATARKKQPLTKRTKKKP</sequence>
<dbReference type="Gene3D" id="1.10.10.10">
    <property type="entry name" value="Winged helix-like DNA-binding domain superfamily/Winged helix DNA-binding domain"/>
    <property type="match status" value="1"/>
</dbReference>
<reference evidence="6" key="3">
    <citation type="submission" date="2015-06" db="UniProtKB">
        <authorList>
            <consortium name="EnsemblMetazoa"/>
        </authorList>
    </citation>
    <scope>IDENTIFICATION</scope>
</reference>
<evidence type="ECO:0000256" key="3">
    <source>
        <dbReference type="SAM" id="MobiDB-lite"/>
    </source>
</evidence>
<dbReference type="SMART" id="SM00339">
    <property type="entry name" value="FH"/>
    <property type="match status" value="1"/>
</dbReference>
<evidence type="ECO:0000313" key="6">
    <source>
        <dbReference type="EnsemblMetazoa" id="CapteP157984"/>
    </source>
</evidence>
<name>R7V9W9_CAPTE</name>
<evidence type="ECO:0000259" key="4">
    <source>
        <dbReference type="PROSITE" id="PS50039"/>
    </source>
</evidence>
<dbReference type="EMBL" id="AMQN01039814">
    <property type="status" value="NOT_ANNOTATED_CDS"/>
    <property type="molecule type" value="Genomic_DNA"/>
</dbReference>
<evidence type="ECO:0000313" key="7">
    <source>
        <dbReference type="Proteomes" id="UP000014760"/>
    </source>
</evidence>
<proteinExistence type="predicted"/>
<feature type="domain" description="Fork-head" evidence="4">
    <location>
        <begin position="154"/>
        <end position="246"/>
    </location>
</feature>
<dbReference type="InterPro" id="IPR001766">
    <property type="entry name" value="Fork_head_dom"/>
</dbReference>
<comment type="subcellular location">
    <subcellularLocation>
        <location evidence="2">Nucleus</location>
    </subcellularLocation>
</comment>
<evidence type="ECO:0000256" key="1">
    <source>
        <dbReference type="ARBA" id="ARBA00023125"/>
    </source>
</evidence>
<feature type="compositionally biased region" description="Low complexity" evidence="3">
    <location>
        <begin position="1"/>
        <end position="34"/>
    </location>
</feature>
<feature type="DNA-binding region" description="Fork-head" evidence="2">
    <location>
        <begin position="154"/>
        <end position="246"/>
    </location>
</feature>
<feature type="region of interest" description="Disordered" evidence="3">
    <location>
        <begin position="1"/>
        <end position="54"/>
    </location>
</feature>
<keyword evidence="1 2" id="KW-0238">DNA-binding</keyword>
<dbReference type="Pfam" id="PF00250">
    <property type="entry name" value="Forkhead"/>
    <property type="match status" value="1"/>
</dbReference>
<dbReference type="HOGENOM" id="CLU_1078652_0_0_1"/>
<organism evidence="5">
    <name type="scientific">Capitella teleta</name>
    <name type="common">Polychaete worm</name>
    <dbReference type="NCBI Taxonomy" id="283909"/>
    <lineage>
        <taxon>Eukaryota</taxon>
        <taxon>Metazoa</taxon>
        <taxon>Spiralia</taxon>
        <taxon>Lophotrochozoa</taxon>
        <taxon>Annelida</taxon>
        <taxon>Polychaeta</taxon>
        <taxon>Sedentaria</taxon>
        <taxon>Scolecida</taxon>
        <taxon>Capitellidae</taxon>
        <taxon>Capitella</taxon>
    </lineage>
</organism>
<dbReference type="EMBL" id="KB295858">
    <property type="protein sequence ID" value="ELU12535.1"/>
    <property type="molecule type" value="Genomic_DNA"/>
</dbReference>
<feature type="compositionally biased region" description="Polar residues" evidence="3">
    <location>
        <begin position="35"/>
        <end position="45"/>
    </location>
</feature>
<accession>R7V9W9</accession>
<dbReference type="PROSITE" id="PS50039">
    <property type="entry name" value="FORK_HEAD_3"/>
    <property type="match status" value="1"/>
</dbReference>
<protein>
    <recommendedName>
        <fullName evidence="4">Fork-head domain-containing protein</fullName>
    </recommendedName>
</protein>